<keyword evidence="1" id="KW-0472">Membrane</keyword>
<evidence type="ECO:0000259" key="2">
    <source>
        <dbReference type="Pfam" id="PF03625"/>
    </source>
</evidence>
<sequence>MQATVENVFTVKSIHSVKDTMDLIEKDIEEQNGIVFVRIDQKKAAEEAGVIGQLDDTEFILFGNPKVGTQLMVANGSVSIELPLRASCWRQNETVYLSFRNPLALEIQYNLSSKKDVLQKMTDNIIQMMKKYEVISNGGSMLVLHIHIGIFGILLLHALIRCN</sequence>
<dbReference type="PANTHER" id="PTHR38342:SF2">
    <property type="entry name" value="INNER MEMBRANE OR EXPORTED"/>
    <property type="match status" value="1"/>
</dbReference>
<dbReference type="InterPro" id="IPR005180">
    <property type="entry name" value="DUF302"/>
</dbReference>
<dbReference type="EMBL" id="CAJNYU010003035">
    <property type="protein sequence ID" value="CAF3623617.1"/>
    <property type="molecule type" value="Genomic_DNA"/>
</dbReference>
<evidence type="ECO:0000313" key="3">
    <source>
        <dbReference type="EMBL" id="CAF3083683.1"/>
    </source>
</evidence>
<dbReference type="SUPFAM" id="SSF103247">
    <property type="entry name" value="TT1751-like"/>
    <property type="match status" value="1"/>
</dbReference>
<dbReference type="EMBL" id="CAJNYV010004012">
    <property type="protein sequence ID" value="CAF3633897.1"/>
    <property type="molecule type" value="Genomic_DNA"/>
</dbReference>
<gene>
    <name evidence="5" type="ORF">FME351_LOCUS23066</name>
    <name evidence="6" type="ORF">KIK155_LOCUS22554</name>
    <name evidence="4" type="ORF">LUA448_LOCUS3856</name>
    <name evidence="3" type="ORF">TIS948_LOCUS5860</name>
</gene>
<dbReference type="InterPro" id="IPR035923">
    <property type="entry name" value="TT1751-like_sf"/>
</dbReference>
<dbReference type="CDD" id="cd14797">
    <property type="entry name" value="DUF302"/>
    <property type="match status" value="1"/>
</dbReference>
<dbReference type="Gene3D" id="3.30.310.70">
    <property type="entry name" value="TT1751-like domain"/>
    <property type="match status" value="1"/>
</dbReference>
<feature type="transmembrane region" description="Helical" evidence="1">
    <location>
        <begin position="138"/>
        <end position="160"/>
    </location>
</feature>
<evidence type="ECO:0000256" key="1">
    <source>
        <dbReference type="SAM" id="Phobius"/>
    </source>
</evidence>
<dbReference type="Proteomes" id="UP000663825">
    <property type="component" value="Unassembled WGS sequence"/>
</dbReference>
<proteinExistence type="predicted"/>
<reference evidence="3" key="1">
    <citation type="submission" date="2021-02" db="EMBL/GenBank/DDBJ databases">
        <authorList>
            <person name="Nowell W R."/>
        </authorList>
    </citation>
    <scope>NUCLEOTIDE SEQUENCE</scope>
</reference>
<dbReference type="Proteomes" id="UP000663869">
    <property type="component" value="Unassembled WGS sequence"/>
</dbReference>
<dbReference type="EMBL" id="CAJNXB010000672">
    <property type="protein sequence ID" value="CAF3083683.1"/>
    <property type="molecule type" value="Genomic_DNA"/>
</dbReference>
<dbReference type="EMBL" id="CAJNYD010000224">
    <property type="protein sequence ID" value="CAF3233194.1"/>
    <property type="molecule type" value="Genomic_DNA"/>
</dbReference>
<organism evidence="3 7">
    <name type="scientific">Rotaria socialis</name>
    <dbReference type="NCBI Taxonomy" id="392032"/>
    <lineage>
        <taxon>Eukaryota</taxon>
        <taxon>Metazoa</taxon>
        <taxon>Spiralia</taxon>
        <taxon>Gnathifera</taxon>
        <taxon>Rotifera</taxon>
        <taxon>Eurotatoria</taxon>
        <taxon>Bdelloidea</taxon>
        <taxon>Philodinida</taxon>
        <taxon>Philodinidae</taxon>
        <taxon>Rotaria</taxon>
    </lineage>
</organism>
<accession>A0A817N088</accession>
<name>A0A817N088_9BILA</name>
<keyword evidence="1" id="KW-1133">Transmembrane helix</keyword>
<dbReference type="Proteomes" id="UP000663865">
    <property type="component" value="Unassembled WGS sequence"/>
</dbReference>
<evidence type="ECO:0000313" key="7">
    <source>
        <dbReference type="Proteomes" id="UP000663825"/>
    </source>
</evidence>
<dbReference type="PANTHER" id="PTHR38342">
    <property type="entry name" value="SLR5037 PROTEIN"/>
    <property type="match status" value="1"/>
</dbReference>
<evidence type="ECO:0000313" key="5">
    <source>
        <dbReference type="EMBL" id="CAF3623617.1"/>
    </source>
</evidence>
<dbReference type="Pfam" id="PF03625">
    <property type="entry name" value="DUF302"/>
    <property type="match status" value="1"/>
</dbReference>
<dbReference type="Proteomes" id="UP000663833">
    <property type="component" value="Unassembled WGS sequence"/>
</dbReference>
<evidence type="ECO:0000313" key="4">
    <source>
        <dbReference type="EMBL" id="CAF3233194.1"/>
    </source>
</evidence>
<dbReference type="AlphaFoldDB" id="A0A817N088"/>
<comment type="caution">
    <text evidence="3">The sequence shown here is derived from an EMBL/GenBank/DDBJ whole genome shotgun (WGS) entry which is preliminary data.</text>
</comment>
<evidence type="ECO:0000313" key="6">
    <source>
        <dbReference type="EMBL" id="CAF3633897.1"/>
    </source>
</evidence>
<feature type="domain" description="DUF302" evidence="2">
    <location>
        <begin position="39"/>
        <end position="102"/>
    </location>
</feature>
<protein>
    <recommendedName>
        <fullName evidence="2">DUF302 domain-containing protein</fullName>
    </recommendedName>
</protein>
<keyword evidence="1" id="KW-0812">Transmembrane</keyword>